<keyword evidence="6" id="KW-1185">Reference proteome</keyword>
<dbReference type="Pfam" id="PF05593">
    <property type="entry name" value="RHS_repeat"/>
    <property type="match status" value="9"/>
</dbReference>
<dbReference type="Gene3D" id="2.180.10.10">
    <property type="entry name" value="RHS repeat-associated core"/>
    <property type="match status" value="5"/>
</dbReference>
<comment type="caution">
    <text evidence="5">The sequence shown here is derived from an EMBL/GenBank/DDBJ whole genome shotgun (WGS) entry which is preliminary data.</text>
</comment>
<accession>A0A229SQL1</accession>
<feature type="region of interest" description="Disordered" evidence="2">
    <location>
        <begin position="1684"/>
        <end position="1741"/>
    </location>
</feature>
<reference evidence="6" key="1">
    <citation type="submission" date="2017-07" db="EMBL/GenBank/DDBJ databases">
        <title>Comparative genome mining reveals phylogenetic distribution patterns of secondary metabolites in Amycolatopsis.</title>
        <authorList>
            <person name="Adamek M."/>
            <person name="Alanjary M."/>
            <person name="Sales-Ortells H."/>
            <person name="Goodfellow M."/>
            <person name="Bull A.T."/>
            <person name="Kalinowski J."/>
            <person name="Ziemert N."/>
        </authorList>
    </citation>
    <scope>NUCLEOTIDE SEQUENCE [LARGE SCALE GENOMIC DNA]</scope>
    <source>
        <strain evidence="6">H5</strain>
    </source>
</reference>
<dbReference type="InterPro" id="IPR050708">
    <property type="entry name" value="T6SS_VgrG/RHS"/>
</dbReference>
<feature type="domain" description="DUF6531" evidence="3">
    <location>
        <begin position="685"/>
        <end position="757"/>
    </location>
</feature>
<dbReference type="InterPro" id="IPR001791">
    <property type="entry name" value="Laminin_G"/>
</dbReference>
<dbReference type="CDD" id="cd00110">
    <property type="entry name" value="LamG"/>
    <property type="match status" value="1"/>
</dbReference>
<dbReference type="OrthoDB" id="291011at2"/>
<dbReference type="RefSeq" id="WP_093952521.1">
    <property type="nucleotide sequence ID" value="NZ_NMUL01000047.1"/>
</dbReference>
<evidence type="ECO:0000259" key="3">
    <source>
        <dbReference type="Pfam" id="PF20148"/>
    </source>
</evidence>
<dbReference type="InterPro" id="IPR013783">
    <property type="entry name" value="Ig-like_fold"/>
</dbReference>
<evidence type="ECO:0000259" key="4">
    <source>
        <dbReference type="Pfam" id="PF25023"/>
    </source>
</evidence>
<dbReference type="NCBIfam" id="TIGR01643">
    <property type="entry name" value="YD_repeat_2x"/>
    <property type="match status" value="13"/>
</dbReference>
<gene>
    <name evidence="5" type="ORF">CF165_38470</name>
</gene>
<feature type="compositionally biased region" description="Polar residues" evidence="2">
    <location>
        <begin position="1684"/>
        <end position="1697"/>
    </location>
</feature>
<dbReference type="Gene3D" id="2.60.40.10">
    <property type="entry name" value="Immunoglobulins"/>
    <property type="match status" value="1"/>
</dbReference>
<feature type="compositionally biased region" description="Polar residues" evidence="2">
    <location>
        <begin position="2241"/>
        <end position="2257"/>
    </location>
</feature>
<dbReference type="InterPro" id="IPR031325">
    <property type="entry name" value="RHS_repeat"/>
</dbReference>
<feature type="compositionally biased region" description="Low complexity" evidence="2">
    <location>
        <begin position="2961"/>
        <end position="2973"/>
    </location>
</feature>
<feature type="region of interest" description="Disordered" evidence="2">
    <location>
        <begin position="2884"/>
        <end position="2936"/>
    </location>
</feature>
<dbReference type="InterPro" id="IPR006530">
    <property type="entry name" value="YD"/>
</dbReference>
<feature type="domain" description="Teneurin-like YD-shell" evidence="4">
    <location>
        <begin position="2460"/>
        <end position="2748"/>
    </location>
</feature>
<dbReference type="NCBIfam" id="TIGR03696">
    <property type="entry name" value="Rhs_assc_core"/>
    <property type="match status" value="1"/>
</dbReference>
<feature type="compositionally biased region" description="Low complexity" evidence="2">
    <location>
        <begin position="2801"/>
        <end position="2813"/>
    </location>
</feature>
<evidence type="ECO:0000313" key="5">
    <source>
        <dbReference type="EMBL" id="OXM61365.1"/>
    </source>
</evidence>
<feature type="region of interest" description="Disordered" evidence="2">
    <location>
        <begin position="1512"/>
        <end position="1562"/>
    </location>
</feature>
<evidence type="ECO:0000256" key="1">
    <source>
        <dbReference type="ARBA" id="ARBA00022737"/>
    </source>
</evidence>
<feature type="compositionally biased region" description="Polar residues" evidence="2">
    <location>
        <begin position="2273"/>
        <end position="2282"/>
    </location>
</feature>
<dbReference type="InterPro" id="IPR013320">
    <property type="entry name" value="ConA-like_dom_sf"/>
</dbReference>
<evidence type="ECO:0000313" key="6">
    <source>
        <dbReference type="Proteomes" id="UP000215199"/>
    </source>
</evidence>
<feature type="region of interest" description="Disordered" evidence="2">
    <location>
        <begin position="2187"/>
        <end position="2220"/>
    </location>
</feature>
<feature type="compositionally biased region" description="Polar residues" evidence="2">
    <location>
        <begin position="2914"/>
        <end position="2929"/>
    </location>
</feature>
<dbReference type="InterPro" id="IPR056823">
    <property type="entry name" value="TEN-like_YD-shell"/>
</dbReference>
<name>A0A229SQL1_9PSEU</name>
<feature type="region of interest" description="Disordered" evidence="2">
    <location>
        <begin position="2953"/>
        <end position="2978"/>
    </location>
</feature>
<dbReference type="Proteomes" id="UP000215199">
    <property type="component" value="Unassembled WGS sequence"/>
</dbReference>
<proteinExistence type="predicted"/>
<feature type="region of interest" description="Disordered" evidence="2">
    <location>
        <begin position="2041"/>
        <end position="2061"/>
    </location>
</feature>
<dbReference type="InterPro" id="IPR045351">
    <property type="entry name" value="DUF6531"/>
</dbReference>
<evidence type="ECO:0000256" key="2">
    <source>
        <dbReference type="SAM" id="MobiDB-lite"/>
    </source>
</evidence>
<feature type="compositionally biased region" description="Polar residues" evidence="2">
    <location>
        <begin position="1552"/>
        <end position="1562"/>
    </location>
</feature>
<dbReference type="InterPro" id="IPR022385">
    <property type="entry name" value="Rhs_assc_core"/>
</dbReference>
<feature type="region of interest" description="Disordered" evidence="2">
    <location>
        <begin position="2241"/>
        <end position="2285"/>
    </location>
</feature>
<organism evidence="5 6">
    <name type="scientific">Amycolatopsis vastitatis</name>
    <dbReference type="NCBI Taxonomy" id="1905142"/>
    <lineage>
        <taxon>Bacteria</taxon>
        <taxon>Bacillati</taxon>
        <taxon>Actinomycetota</taxon>
        <taxon>Actinomycetes</taxon>
        <taxon>Pseudonocardiales</taxon>
        <taxon>Pseudonocardiaceae</taxon>
        <taxon>Amycolatopsis</taxon>
    </lineage>
</organism>
<dbReference type="PANTHER" id="PTHR32305">
    <property type="match status" value="1"/>
</dbReference>
<feature type="region of interest" description="Disordered" evidence="2">
    <location>
        <begin position="1"/>
        <end position="37"/>
    </location>
</feature>
<feature type="compositionally biased region" description="Basic residues" evidence="2">
    <location>
        <begin position="2783"/>
        <end position="2800"/>
    </location>
</feature>
<dbReference type="SUPFAM" id="SSF49899">
    <property type="entry name" value="Concanavalin A-like lectins/glucanases"/>
    <property type="match status" value="2"/>
</dbReference>
<dbReference type="Pfam" id="PF20148">
    <property type="entry name" value="DUF6531"/>
    <property type="match status" value="1"/>
</dbReference>
<feature type="compositionally biased region" description="Low complexity" evidence="2">
    <location>
        <begin position="2196"/>
        <end position="2208"/>
    </location>
</feature>
<dbReference type="Gene3D" id="2.60.120.200">
    <property type="match status" value="2"/>
</dbReference>
<keyword evidence="1" id="KW-0677">Repeat</keyword>
<protein>
    <recommendedName>
        <fullName evidence="7">Teneurin-1</fullName>
    </recommendedName>
</protein>
<sequence>MTPQLSNSERAMPTAGTADARTPARKPKQQSEVVADRTPTTKVFANDDGSFTAHVYSTPVHYQTATGAWNDIDATLVRGDDGAWHEKANSPSVTFAATANAPELVSVPLSGGASIGFSLQDTASAAGQPSGSAITYPAALPHADLKYQATAVGAKETLVLHDASAPTSWSFPLHLTGVTAKLGADGRSVEFSDATGQVVDTITNGFMEDAKIDPRSGDGAMSTGVTYALDTVGGQQVLRVSLDPVWLRDPARVFPVAVDPTVSNLNTTSSTYVMSPYKNNYSSDAELKVGTFNGGGNVANSYLNFNVGAALTNDYIEAVTLDLDEIWSYSCSPRPVYVAPITSGWSVSSINQYPGLSYGGVIGSNSFAGGTSCGGPVWQSIDLGDNPSAAGTQLVESWAHGGGNLGLALYASGSDSYAWKRFDSVNSPYPPYLSITYSWFGADYQVANSYVQPTGTAAGSQQVTMTNRSAGTWSSPGITLSYQLYTTNWQRVSVTAPTTSLPQSVGPNGSITVNAAIGAVTPGQYYLCWDMQNGTTSFNSAYGVPTSTCSLINSANTPPQIDFTNPPSNVVVGSLTPQLMATGHDPDNYPASGLDYDFVVYTPPAAGSTAPTTLADSGWVQTTNWSVPANKLGWNQSYSWTVTVRDHLGQSAPSVPAYFSTAVPQPLITSHLGTAAAGTGHDFDAGVGDYTSTATDANVVVAGPALTIKRSYNSLDPRTTSMFGSGWSTAYDMAATPDNDGSGNVVVTYPDGRTLRFGRNADGTTFAPPQGTYATFSPISGGGYTLTDRGGTVYSLNRQAATSWKLTTIADADGRTETLGYAADGTLTTITNTASNRALHLTWNGHHVSQVTTDPVAGGGAALTWTYSYDSDALVTACPPTSTTQCTTYGYTSGTAEGSHYRSAVLDAQPFAYWRLNSTDQGTVASDEVTANVGTQNGTFCTSSSGFGHHPGPVAGSPTTGDYFGANCNVRLPDNLVSSATYLSVQLWFQTPANGPAGVLFSTGHSPIGSANPNSGAMPVLYIGTDGKLYGQFWTGAVAPIVSAGKVNEGAWHQVTLTGQGTTQSLYLDGALVGTKTGQLGNYDPEDFLGAGYVNTNPWINAPAAGWSQFTGNLAEAAFYTHTLGAPAIAQQYAAATQPARELTTITTPNSKAAARVDYDNVVDRATHLTDLNGGNWTIGVPTSAGSSAQYHGAVLNSSPMDFWPLGESSGVQAVNLMASSNARNDWSNNSLAGNGYGSYNNVILGQPGMIPGAPDTAAGFNGTNSTVALPGPGDHSGQNVGLWFKTSTAGGGVLLSCQSQAPGTSGTPADAHPLLYVGSDGKLYGENWDGIYTPMSSTASVADGKWHFAVLTDEQALYLDGTQIAGRSNGYVGCDAFNDTYYLGAGYTTSSWPHAPTNQQGFFTGSIANVTRFYDTPSATTVKALYDASHAAATSTTPYTTVKVTDPGAATLATVYDPNGGGRRISATDGLGNTTAYTYDTNGFPYRVTDPDGAYTLTTHDARGNVLSVTTGDQDTQYQQRTRYYTYPAPGMYSSTDPRDDEPTDYRNPDSADQNDNTYRTAYSYSPGGHLLSTTDPVGGIVTTSYTTGTETAIGGGIEPKGLPASRTDAAHNTTRYSYTSAGDLAQTVLPSGLTTTFAYDNLGRRTSSTDVSDAFPTGLTTAYTYDGNSRLLTRTDPATTDAITGKNHTGRTSWTYDPDGDLLTTTKSDLTGGDAPRADVTTYDSHDHPATHTDPLNRQTSYGYDAYGNLAARTDPAGTTLAFAYDPNGRQTTATLRNWNGDPTSPSTPTDVVVDSRAYDPAGLLATDTDAMGREHTYTYNAAGQETSDILFGPGDGYSFRLAYSYDFAGNLTESDQGPIRDDAQTWLKLDAAGRVIQTALNGDRVTDYTRDTAGRISSQKLANGSVTEQTDFTYDTFGNPTSQTVHNGTTNLTTTWTYDQRGLSTSTTDPRGTGYTTNYSHDAMGRLTTTVAPTTNVETGGSAPMPARPISQTGYDTFGEPTATSDPDGNIITNSYDANGELLAVSAPAYTPPGATTSITPTTSRTYDPAGNVATTTDPLSNVTTNTYDQLGRLVQTALPAVGGTTPIRHYGYDLDGELLSSMDPTGARTEATYNAQGEQLTSTAVVRQPVNAAYTTTYHYYNEGRTLGAPTAVIQPGGQQEKFQYDNAGDVTSDTDALQHTTTYRYDEAGRPTGTTLPDGTSTTRSYDPAGRHTGSAQLDAAGHTLATTSATYDTAGNLASSTDPLNATTTYSHDAHGRLTQRVDPVSAGSTITTSNGYDAAGHLTRATDGAGHATTFTYNSLGLLESKIAPHVAGYTTAADSTTTLTYDGAGRPTAVSLPGGVGTSLTYDALGRVTAETGTGAQAPTPNRTFGYDAADRLTSVGAPSGTETFTYDDRGDLLTGAGPAGTSSFSYNSNGQLATRTDRAGTATFTYDAAGQLATATEPQTGTTATYGYNTIGQVTSIGYGTSAATQTNTYNDQHQLTSQALTAPGGASEASITYGYDTEGRTTSRTTTGTAGAASTTYGYDQSGRLTAATNGGTTTTYGYDSAGNRTQAGTATATYNERNQLVSAGSTSYSYTARGTLSSKTSGGTTTSYGYDAFGQLATDGTNNYSYDSLGRMLTSGANTFSYDGTTSTLTGDGTDAYSRGPDGELVSVSRGGHAALAFTNTHGDLTATFTAGGTSLDGSTAFDPYGQPTAVSGNSYDLGYQGGWTSPTTGYVATASRWYDPTTGDFTSQDTQLSLGGPAVTGNGYTYGDDDPLDNLDPTGNSSCGGRAKPKPKPKPQRPKQRGKAKSSTAPASSASYSYDDGHEAWALYDLQYRNAHPDVPEPVPNGYDEFGGTIPYWNNGTLLPGRGAFGANPFDDLLDLVFGGGLVPESGDSCEEPTKPSRPTAEQGINEKPVNERPSGQNTSPTQPGTKNGDSGPAVEPVNTATAAEVNPAADQAPFEGATQPGGASSEPAAGGSRISDLSDDHQASIQNLRDAADRARDGTIDDIERTLTEPEFDQMERAFDKKQYWRVKQFFGKYMEKAIAQDRSINDDQNITRLGRPFRAEPDFRVGKFNIDITTDTEYSERIHLRREYIDSKENLLTYRRLTVPEMIELFGEA</sequence>
<feature type="compositionally biased region" description="Low complexity" evidence="2">
    <location>
        <begin position="1512"/>
        <end position="1528"/>
    </location>
</feature>
<dbReference type="GO" id="GO:0005975">
    <property type="term" value="P:carbohydrate metabolic process"/>
    <property type="evidence" value="ECO:0007669"/>
    <property type="project" value="UniProtKB-ARBA"/>
</dbReference>
<evidence type="ECO:0008006" key="7">
    <source>
        <dbReference type="Google" id="ProtNLM"/>
    </source>
</evidence>
<dbReference type="Pfam" id="PF13385">
    <property type="entry name" value="Laminin_G_3"/>
    <property type="match status" value="1"/>
</dbReference>
<dbReference type="EMBL" id="NMUL01000047">
    <property type="protein sequence ID" value="OXM61365.1"/>
    <property type="molecule type" value="Genomic_DNA"/>
</dbReference>
<dbReference type="PANTHER" id="PTHR32305:SF17">
    <property type="entry name" value="TRNA NUCLEASE WAPA"/>
    <property type="match status" value="1"/>
</dbReference>
<dbReference type="Pfam" id="PF25023">
    <property type="entry name" value="TEN_YD-shell"/>
    <property type="match status" value="1"/>
</dbReference>
<feature type="region of interest" description="Disordered" evidence="2">
    <location>
        <begin position="2742"/>
        <end position="2813"/>
    </location>
</feature>